<dbReference type="EMBL" id="BT123987">
    <property type="protein sequence ID" value="ADE77270.1"/>
    <property type="molecule type" value="mRNA"/>
</dbReference>
<accession>D5ACK1</accession>
<evidence type="ECO:0000313" key="1">
    <source>
        <dbReference type="EMBL" id="ADE77270.1"/>
    </source>
</evidence>
<reference evidence="1" key="1">
    <citation type="submission" date="2010-04" db="EMBL/GenBank/DDBJ databases">
        <authorList>
            <person name="Reid K.E."/>
            <person name="Liao N."/>
            <person name="Chan S."/>
            <person name="Docking R."/>
            <person name="Taylor G."/>
            <person name="Moore R."/>
            <person name="Mayo M."/>
            <person name="Munro S."/>
            <person name="King J."/>
            <person name="Yanchuk A."/>
            <person name="Holt R."/>
            <person name="Jones S."/>
            <person name="Marra M."/>
            <person name="Ritland C.E."/>
            <person name="Ritland K."/>
            <person name="Bohlmann J."/>
        </authorList>
    </citation>
    <scope>NUCLEOTIDE SEQUENCE</scope>
    <source>
        <tissue evidence="1">Bud</tissue>
    </source>
</reference>
<proteinExistence type="evidence at transcript level"/>
<name>D5ACK1_PICSI</name>
<sequence>MWVALGEENLPDCRHYLMTWNGECQCRAPVDVTVRSNCRHLIWQQNMVVI</sequence>
<dbReference type="AlphaFoldDB" id="D5ACK1"/>
<organism evidence="1">
    <name type="scientific">Picea sitchensis</name>
    <name type="common">Sitka spruce</name>
    <name type="synonym">Pinus sitchensis</name>
    <dbReference type="NCBI Taxonomy" id="3332"/>
    <lineage>
        <taxon>Eukaryota</taxon>
        <taxon>Viridiplantae</taxon>
        <taxon>Streptophyta</taxon>
        <taxon>Embryophyta</taxon>
        <taxon>Tracheophyta</taxon>
        <taxon>Spermatophyta</taxon>
        <taxon>Pinopsida</taxon>
        <taxon>Pinidae</taxon>
        <taxon>Conifers I</taxon>
        <taxon>Pinales</taxon>
        <taxon>Pinaceae</taxon>
        <taxon>Picea</taxon>
    </lineage>
</organism>
<protein>
    <submittedName>
        <fullName evidence="1">Uncharacterized protein</fullName>
    </submittedName>
</protein>